<dbReference type="PANTHER" id="PTHR10366:SF564">
    <property type="entry name" value="STEROL-4-ALPHA-CARBOXYLATE 3-DEHYDROGENASE, DECARBOXYLATING"/>
    <property type="match status" value="1"/>
</dbReference>
<evidence type="ECO:0000259" key="3">
    <source>
        <dbReference type="Pfam" id="PF01370"/>
    </source>
</evidence>
<keyword evidence="1" id="KW-0560">Oxidoreductase</keyword>
<feature type="domain" description="NAD-dependent epimerase/dehydratase" evidence="3">
    <location>
        <begin position="6"/>
        <end position="257"/>
    </location>
</feature>
<reference evidence="5" key="1">
    <citation type="journal article" date="2016" name="Genome Announc.">
        <title>Genome sequences of three species of Hanseniaspora isolated from spontaneous wine fermentations.</title>
        <authorList>
            <person name="Sternes P.R."/>
            <person name="Lee D."/>
            <person name="Kutyna D.R."/>
            <person name="Borneman A.R."/>
        </authorList>
    </citation>
    <scope>NUCLEOTIDE SEQUENCE [LARGE SCALE GENOMIC DNA]</scope>
    <source>
        <strain evidence="5">AWRI3579</strain>
    </source>
</reference>
<comment type="caution">
    <text evidence="4">The sequence shown here is derived from an EMBL/GenBank/DDBJ whole genome shotgun (WGS) entry which is preliminary data.</text>
</comment>
<comment type="similarity">
    <text evidence="2">Belongs to the NAD(P)-dependent epimerase/dehydratase family. Dihydroflavonol-4-reductase subfamily.</text>
</comment>
<dbReference type="Gene3D" id="3.40.50.720">
    <property type="entry name" value="NAD(P)-binding Rossmann-like Domain"/>
    <property type="match status" value="1"/>
</dbReference>
<evidence type="ECO:0000313" key="4">
    <source>
        <dbReference type="EMBL" id="OEJ82095.1"/>
    </source>
</evidence>
<accession>A0A1E5R5A6</accession>
<dbReference type="OrthoDB" id="2735536at2759"/>
<dbReference type="Proteomes" id="UP000095728">
    <property type="component" value="Unassembled WGS sequence"/>
</dbReference>
<gene>
    <name evidence="4" type="ORF">AWRI3579_g3605</name>
</gene>
<protein>
    <submittedName>
        <fullName evidence="4">NADPH-dependent methylglyoxal reductase GRE2</fullName>
    </submittedName>
</protein>
<dbReference type="CDD" id="cd05227">
    <property type="entry name" value="AR_SDR_e"/>
    <property type="match status" value="1"/>
</dbReference>
<name>A0A1E5R5A6_9ASCO</name>
<dbReference type="STRING" id="56408.A0A1E5R5A6"/>
<dbReference type="InterPro" id="IPR036291">
    <property type="entry name" value="NAD(P)-bd_dom_sf"/>
</dbReference>
<evidence type="ECO:0000256" key="1">
    <source>
        <dbReference type="ARBA" id="ARBA00023002"/>
    </source>
</evidence>
<sequence>MSKPTVFISGATGFIAQHIIKQLLDSKTYKVVGSVRSAAKAEKLESDFGNHPDLSLVTVEDLSKLDAFDSVFKEHGASFDYIFHTASPVVFTITDFQNEMITPAVNGTKNIFEATVKYAPNVKKFVQTSSSAALRNPEASTDPSVNVTEKSWNTLGLEESTKDYIKAYFYSKGTAEKISWELHEKLGAKFELTVINPVYVFGPQAFDSSVSNHLNFSCEVINSIVHSKFNTPLSNSVKGNFIDVRDVARAHVEALTSDKLSGQRLILSENIFSSELIANIINEKFPQLNGKIAKPSPISNEEISKHLANIDNHVTKGLLSFEFRDLTTIVVDTVSQILNVEAKK</sequence>
<dbReference type="SUPFAM" id="SSF51735">
    <property type="entry name" value="NAD(P)-binding Rossmann-fold domains"/>
    <property type="match status" value="1"/>
</dbReference>
<dbReference type="Pfam" id="PF01370">
    <property type="entry name" value="Epimerase"/>
    <property type="match status" value="1"/>
</dbReference>
<organism evidence="4 5">
    <name type="scientific">Hanseniaspora osmophila</name>
    <dbReference type="NCBI Taxonomy" id="56408"/>
    <lineage>
        <taxon>Eukaryota</taxon>
        <taxon>Fungi</taxon>
        <taxon>Dikarya</taxon>
        <taxon>Ascomycota</taxon>
        <taxon>Saccharomycotina</taxon>
        <taxon>Saccharomycetes</taxon>
        <taxon>Saccharomycodales</taxon>
        <taxon>Saccharomycodaceae</taxon>
        <taxon>Hanseniaspora</taxon>
    </lineage>
</organism>
<dbReference type="InterPro" id="IPR001509">
    <property type="entry name" value="Epimerase_deHydtase"/>
</dbReference>
<dbReference type="FunCoup" id="A0A1E5R5A6">
    <property type="interactions" value="268"/>
</dbReference>
<dbReference type="PANTHER" id="PTHR10366">
    <property type="entry name" value="NAD DEPENDENT EPIMERASE/DEHYDRATASE"/>
    <property type="match status" value="1"/>
</dbReference>
<dbReference type="FunFam" id="3.40.50.720:FF:000191">
    <property type="entry name" value="Methylglyoxal reductase (NADPH-dependent)"/>
    <property type="match status" value="1"/>
</dbReference>
<dbReference type="AlphaFoldDB" id="A0A1E5R5A6"/>
<evidence type="ECO:0000256" key="2">
    <source>
        <dbReference type="ARBA" id="ARBA00023445"/>
    </source>
</evidence>
<dbReference type="EMBL" id="LPNM01000010">
    <property type="protein sequence ID" value="OEJ82095.1"/>
    <property type="molecule type" value="Genomic_DNA"/>
</dbReference>
<dbReference type="InterPro" id="IPR050425">
    <property type="entry name" value="NAD(P)_dehydrat-like"/>
</dbReference>
<dbReference type="GO" id="GO:0016616">
    <property type="term" value="F:oxidoreductase activity, acting on the CH-OH group of donors, NAD or NADP as acceptor"/>
    <property type="evidence" value="ECO:0007669"/>
    <property type="project" value="TreeGrafter"/>
</dbReference>
<keyword evidence="5" id="KW-1185">Reference proteome</keyword>
<dbReference type="InParanoid" id="A0A1E5R5A6"/>
<evidence type="ECO:0000313" key="5">
    <source>
        <dbReference type="Proteomes" id="UP000095728"/>
    </source>
</evidence>
<proteinExistence type="inferred from homology"/>